<dbReference type="Proteomes" id="UP000756860">
    <property type="component" value="Unassembled WGS sequence"/>
</dbReference>
<dbReference type="CDD" id="cd05403">
    <property type="entry name" value="NT_KNTase_like"/>
    <property type="match status" value="1"/>
</dbReference>
<dbReference type="EMBL" id="JAHCVK010000001">
    <property type="protein sequence ID" value="MBT0651428.1"/>
    <property type="molecule type" value="Genomic_DNA"/>
</dbReference>
<feature type="domain" description="Polymerase nucleotidyl transferase" evidence="1">
    <location>
        <begin position="25"/>
        <end position="81"/>
    </location>
</feature>
<dbReference type="InterPro" id="IPR043519">
    <property type="entry name" value="NT_sf"/>
</dbReference>
<gene>
    <name evidence="2" type="ORF">KI810_00030</name>
</gene>
<organism evidence="2 3">
    <name type="scientific">Geomobilimonas luticola</name>
    <dbReference type="NCBI Taxonomy" id="1114878"/>
    <lineage>
        <taxon>Bacteria</taxon>
        <taxon>Pseudomonadati</taxon>
        <taxon>Thermodesulfobacteriota</taxon>
        <taxon>Desulfuromonadia</taxon>
        <taxon>Geobacterales</taxon>
        <taxon>Geobacteraceae</taxon>
        <taxon>Geomobilimonas</taxon>
    </lineage>
</organism>
<comment type="caution">
    <text evidence="2">The sequence shown here is derived from an EMBL/GenBank/DDBJ whole genome shotgun (WGS) entry which is preliminary data.</text>
</comment>
<dbReference type="SUPFAM" id="SSF81301">
    <property type="entry name" value="Nucleotidyltransferase"/>
    <property type="match status" value="1"/>
</dbReference>
<evidence type="ECO:0000259" key="1">
    <source>
        <dbReference type="Pfam" id="PF01909"/>
    </source>
</evidence>
<dbReference type="PANTHER" id="PTHR33933">
    <property type="entry name" value="NUCLEOTIDYLTRANSFERASE"/>
    <property type="match status" value="1"/>
</dbReference>
<protein>
    <submittedName>
        <fullName evidence="2">Nucleotidyltransferase domain-containing protein</fullName>
    </submittedName>
</protein>
<dbReference type="PANTHER" id="PTHR33933:SF1">
    <property type="entry name" value="PROTEIN ADENYLYLTRANSFERASE MNTA-RELATED"/>
    <property type="match status" value="1"/>
</dbReference>
<evidence type="ECO:0000313" key="2">
    <source>
        <dbReference type="EMBL" id="MBT0651428.1"/>
    </source>
</evidence>
<dbReference type="Gene3D" id="3.30.460.10">
    <property type="entry name" value="Beta Polymerase, domain 2"/>
    <property type="match status" value="1"/>
</dbReference>
<dbReference type="InterPro" id="IPR002934">
    <property type="entry name" value="Polymerase_NTP_transf_dom"/>
</dbReference>
<dbReference type="InterPro" id="IPR052548">
    <property type="entry name" value="Type_VII_TA_antitoxin"/>
</dbReference>
<sequence>MAKRLPKKIEKALAETKSRLHAIYAQRLKDIILFGSYARGDYTKGSDIDLLVLLDRVSDPEAERDQYLPVVHDLSLKYDTVVSVIPMDYEMYGSKKTPLILNAHREGVRI</sequence>
<name>A0ABS5S7T0_9BACT</name>
<dbReference type="Pfam" id="PF01909">
    <property type="entry name" value="NTP_transf_2"/>
    <property type="match status" value="1"/>
</dbReference>
<keyword evidence="3" id="KW-1185">Reference proteome</keyword>
<reference evidence="2 3" key="1">
    <citation type="submission" date="2021-05" db="EMBL/GenBank/DDBJ databases">
        <title>The draft genome of Geobacter luticola JCM 17780.</title>
        <authorList>
            <person name="Xu Z."/>
            <person name="Masuda Y."/>
            <person name="Itoh H."/>
            <person name="Senoo K."/>
        </authorList>
    </citation>
    <scope>NUCLEOTIDE SEQUENCE [LARGE SCALE GENOMIC DNA]</scope>
    <source>
        <strain evidence="2 3">JCM 17780</strain>
    </source>
</reference>
<dbReference type="RefSeq" id="WP_214173446.1">
    <property type="nucleotide sequence ID" value="NZ_JAHCVK010000001.1"/>
</dbReference>
<evidence type="ECO:0000313" key="3">
    <source>
        <dbReference type="Proteomes" id="UP000756860"/>
    </source>
</evidence>
<proteinExistence type="predicted"/>
<accession>A0ABS5S7T0</accession>